<sequence length="455" mass="51872">MYLNSQTLRDHMKRLGGLAGSPIQAGVTYIKNDFTVLEEYPKLKLTLGRKVLEIRPTIKWDKGKAFEFLLESLESCIPLYNFSIIYRYLQRSPTSTTWVFLTTKALMAEAGIIYPSLQQHESNLLEKEESFDKFRTKETVGRKRVEECRKISDKDLERDDECEKHALHCWINGVTTSIASGWFFFHCSNGIEVAIMRVELQTGKKQQMDSHYVNAPVPYAVEENFEGYLPDHNDLTLAQILQDQETVYESLQRDGQFDTGNSSSTTTMGDRDGRLQSRENSSQTVNVDSQLAMDEAYARELQEELLQQELENQFSYASLNRTSATGTDVARAQSATSSSDGTSANNTATQVERQDNVDPDNMTYEELQSLGEAIGKESRGLSDELISYLPTSTYKNGLFSRREKIEECVICYMPYKNRDKLITLPCQHQYHKDCVSHWLKINKACPVCNEEVFGS</sequence>
<proteinExistence type="predicted"/>
<gene>
    <name evidence="4" type="ORF">IEQ34_013939</name>
</gene>
<feature type="region of interest" description="Disordered" evidence="2">
    <location>
        <begin position="252"/>
        <end position="288"/>
    </location>
</feature>
<dbReference type="Pfam" id="PF02358">
    <property type="entry name" value="Trehalose_PPase"/>
    <property type="match status" value="1"/>
</dbReference>
<dbReference type="GO" id="GO:0031624">
    <property type="term" value="F:ubiquitin conjugating enzyme binding"/>
    <property type="evidence" value="ECO:0007669"/>
    <property type="project" value="TreeGrafter"/>
</dbReference>
<dbReference type="GO" id="GO:0016567">
    <property type="term" value="P:protein ubiquitination"/>
    <property type="evidence" value="ECO:0007669"/>
    <property type="project" value="InterPro"/>
</dbReference>
<comment type="caution">
    <text evidence="4">The sequence shown here is derived from an EMBL/GenBank/DDBJ whole genome shotgun (WGS) entry which is preliminary data.</text>
</comment>
<dbReference type="InterPro" id="IPR013083">
    <property type="entry name" value="Znf_RING/FYVE/PHD"/>
</dbReference>
<dbReference type="Proteomes" id="UP000775213">
    <property type="component" value="Unassembled WGS sequence"/>
</dbReference>
<dbReference type="InterPro" id="IPR033276">
    <property type="entry name" value="BB"/>
</dbReference>
<dbReference type="AlphaFoldDB" id="A0AAV7GKP5"/>
<dbReference type="GO" id="GO:0004842">
    <property type="term" value="F:ubiquitin-protein transferase activity"/>
    <property type="evidence" value="ECO:0007669"/>
    <property type="project" value="InterPro"/>
</dbReference>
<dbReference type="InterPro" id="IPR003337">
    <property type="entry name" value="Trehalose_PPase"/>
</dbReference>
<organism evidence="4 5">
    <name type="scientific">Dendrobium chrysotoxum</name>
    <name type="common">Orchid</name>
    <dbReference type="NCBI Taxonomy" id="161865"/>
    <lineage>
        <taxon>Eukaryota</taxon>
        <taxon>Viridiplantae</taxon>
        <taxon>Streptophyta</taxon>
        <taxon>Embryophyta</taxon>
        <taxon>Tracheophyta</taxon>
        <taxon>Spermatophyta</taxon>
        <taxon>Magnoliopsida</taxon>
        <taxon>Liliopsida</taxon>
        <taxon>Asparagales</taxon>
        <taxon>Orchidaceae</taxon>
        <taxon>Epidendroideae</taxon>
        <taxon>Malaxideae</taxon>
        <taxon>Dendrobiinae</taxon>
        <taxon>Dendrobium</taxon>
    </lineage>
</organism>
<evidence type="ECO:0000313" key="5">
    <source>
        <dbReference type="Proteomes" id="UP000775213"/>
    </source>
</evidence>
<feature type="region of interest" description="Disordered" evidence="2">
    <location>
        <begin position="327"/>
        <end position="360"/>
    </location>
</feature>
<dbReference type="EMBL" id="JAGFBR010000013">
    <property type="protein sequence ID" value="KAH0456032.1"/>
    <property type="molecule type" value="Genomic_DNA"/>
</dbReference>
<dbReference type="GO" id="GO:0046621">
    <property type="term" value="P:negative regulation of organ growth"/>
    <property type="evidence" value="ECO:0007669"/>
    <property type="project" value="InterPro"/>
</dbReference>
<feature type="domain" description="RING-type" evidence="3">
    <location>
        <begin position="408"/>
        <end position="449"/>
    </location>
</feature>
<dbReference type="PROSITE" id="PS50089">
    <property type="entry name" value="ZF_RING_2"/>
    <property type="match status" value="1"/>
</dbReference>
<feature type="compositionally biased region" description="Polar residues" evidence="2">
    <location>
        <begin position="333"/>
        <end position="351"/>
    </location>
</feature>
<accession>A0AAV7GKP5</accession>
<feature type="compositionally biased region" description="Polar residues" evidence="2">
    <location>
        <begin position="258"/>
        <end position="268"/>
    </location>
</feature>
<dbReference type="SMART" id="SM00184">
    <property type="entry name" value="RING"/>
    <property type="match status" value="1"/>
</dbReference>
<dbReference type="GO" id="GO:0008270">
    <property type="term" value="F:zinc ion binding"/>
    <property type="evidence" value="ECO:0007669"/>
    <property type="project" value="UniProtKB-KW"/>
</dbReference>
<dbReference type="GO" id="GO:0005992">
    <property type="term" value="P:trehalose biosynthetic process"/>
    <property type="evidence" value="ECO:0007669"/>
    <property type="project" value="InterPro"/>
</dbReference>
<keyword evidence="1" id="KW-0479">Metal-binding</keyword>
<reference evidence="4 5" key="1">
    <citation type="journal article" date="2021" name="Hortic Res">
        <title>Chromosome-scale assembly of the Dendrobium chrysotoxum genome enhances the understanding of orchid evolution.</title>
        <authorList>
            <person name="Zhang Y."/>
            <person name="Zhang G.Q."/>
            <person name="Zhang D."/>
            <person name="Liu X.D."/>
            <person name="Xu X.Y."/>
            <person name="Sun W.H."/>
            <person name="Yu X."/>
            <person name="Zhu X."/>
            <person name="Wang Z.W."/>
            <person name="Zhao X."/>
            <person name="Zhong W.Y."/>
            <person name="Chen H."/>
            <person name="Yin W.L."/>
            <person name="Huang T."/>
            <person name="Niu S.C."/>
            <person name="Liu Z.J."/>
        </authorList>
    </citation>
    <scope>NUCLEOTIDE SEQUENCE [LARGE SCALE GENOMIC DNA]</scope>
    <source>
        <strain evidence="4">Lindl</strain>
    </source>
</reference>
<dbReference type="Gene3D" id="3.30.40.10">
    <property type="entry name" value="Zinc/RING finger domain, C3HC4 (zinc finger)"/>
    <property type="match status" value="1"/>
</dbReference>
<dbReference type="InterPro" id="IPR001841">
    <property type="entry name" value="Znf_RING"/>
</dbReference>
<dbReference type="SUPFAM" id="SSF57850">
    <property type="entry name" value="RING/U-box"/>
    <property type="match status" value="1"/>
</dbReference>
<name>A0AAV7GKP5_DENCH</name>
<protein>
    <recommendedName>
        <fullName evidence="3">RING-type domain-containing protein</fullName>
    </recommendedName>
</protein>
<feature type="compositionally biased region" description="Polar residues" evidence="2">
    <location>
        <begin position="278"/>
        <end position="288"/>
    </location>
</feature>
<evidence type="ECO:0000256" key="2">
    <source>
        <dbReference type="SAM" id="MobiDB-lite"/>
    </source>
</evidence>
<dbReference type="PANTHER" id="PTHR46400">
    <property type="entry name" value="RING/U-BOX SUPERFAMILY PROTEIN"/>
    <property type="match status" value="1"/>
</dbReference>
<dbReference type="PANTHER" id="PTHR46400:SF11">
    <property type="entry name" value="OS04G0571200 PROTEIN"/>
    <property type="match status" value="1"/>
</dbReference>
<evidence type="ECO:0000259" key="3">
    <source>
        <dbReference type="PROSITE" id="PS50089"/>
    </source>
</evidence>
<dbReference type="FunFam" id="3.30.40.10:FF:000226">
    <property type="entry name" value="E3 ubiquitin ligase BIG BROTHER"/>
    <property type="match status" value="1"/>
</dbReference>
<keyword evidence="1" id="KW-0862">Zinc</keyword>
<dbReference type="Pfam" id="PF13639">
    <property type="entry name" value="zf-RING_2"/>
    <property type="match status" value="1"/>
</dbReference>
<keyword evidence="1" id="KW-0863">Zinc-finger</keyword>
<keyword evidence="5" id="KW-1185">Reference proteome</keyword>
<evidence type="ECO:0000313" key="4">
    <source>
        <dbReference type="EMBL" id="KAH0456032.1"/>
    </source>
</evidence>
<evidence type="ECO:0000256" key="1">
    <source>
        <dbReference type="PROSITE-ProRule" id="PRU00175"/>
    </source>
</evidence>